<protein>
    <recommendedName>
        <fullName evidence="1">Methyltransferase domain-containing protein</fullName>
    </recommendedName>
</protein>
<dbReference type="InterPro" id="IPR029063">
    <property type="entry name" value="SAM-dependent_MTases_sf"/>
</dbReference>
<dbReference type="Gene3D" id="3.40.50.150">
    <property type="entry name" value="Vaccinia Virus protein VP39"/>
    <property type="match status" value="1"/>
</dbReference>
<accession>A0A381ZU37</accession>
<proteinExistence type="predicted"/>
<dbReference type="AlphaFoldDB" id="A0A381ZU37"/>
<dbReference type="CDD" id="cd02440">
    <property type="entry name" value="AdoMet_MTases"/>
    <property type="match status" value="1"/>
</dbReference>
<gene>
    <name evidence="2" type="ORF">METZ01_LOCUS145669</name>
</gene>
<sequence>MSESDRIVWDQRYTQAAEIESRPPNWLGEVESLLPRHGYALDIAAGAGRLAIWLAGRGLDVLAVDISPAGLDLARQGALDQGSQIETMAVDLEVDSLPEGPFDIITCFNYLQRDLFPSIRDRLNAGGLLLAEIAIVTNLELHAHPSRRYLAELGELRQDCAPLEILYYEEGWFDDRASARVLARKLS</sequence>
<dbReference type="EMBL" id="UINC01022687">
    <property type="protein sequence ID" value="SVA92815.1"/>
    <property type="molecule type" value="Genomic_DNA"/>
</dbReference>
<evidence type="ECO:0000259" key="1">
    <source>
        <dbReference type="Pfam" id="PF13649"/>
    </source>
</evidence>
<evidence type="ECO:0000313" key="2">
    <source>
        <dbReference type="EMBL" id="SVA92815.1"/>
    </source>
</evidence>
<dbReference type="InterPro" id="IPR041698">
    <property type="entry name" value="Methyltransf_25"/>
</dbReference>
<reference evidence="2" key="1">
    <citation type="submission" date="2018-05" db="EMBL/GenBank/DDBJ databases">
        <authorList>
            <person name="Lanie J.A."/>
            <person name="Ng W.-L."/>
            <person name="Kazmierczak K.M."/>
            <person name="Andrzejewski T.M."/>
            <person name="Davidsen T.M."/>
            <person name="Wayne K.J."/>
            <person name="Tettelin H."/>
            <person name="Glass J.I."/>
            <person name="Rusch D."/>
            <person name="Podicherti R."/>
            <person name="Tsui H.-C.T."/>
            <person name="Winkler M.E."/>
        </authorList>
    </citation>
    <scope>NUCLEOTIDE SEQUENCE</scope>
</reference>
<name>A0A381ZU37_9ZZZZ</name>
<organism evidence="2">
    <name type="scientific">marine metagenome</name>
    <dbReference type="NCBI Taxonomy" id="408172"/>
    <lineage>
        <taxon>unclassified sequences</taxon>
        <taxon>metagenomes</taxon>
        <taxon>ecological metagenomes</taxon>
    </lineage>
</organism>
<dbReference type="SUPFAM" id="SSF53335">
    <property type="entry name" value="S-adenosyl-L-methionine-dependent methyltransferases"/>
    <property type="match status" value="1"/>
</dbReference>
<feature type="domain" description="Methyltransferase" evidence="1">
    <location>
        <begin position="41"/>
        <end position="127"/>
    </location>
</feature>
<dbReference type="Pfam" id="PF13649">
    <property type="entry name" value="Methyltransf_25"/>
    <property type="match status" value="1"/>
</dbReference>